<name>A0AAD9KDB6_9ANNE</name>
<dbReference type="PANTHER" id="PTHR45783:SF3">
    <property type="entry name" value="KINESIN LIGHT CHAIN"/>
    <property type="match status" value="1"/>
</dbReference>
<dbReference type="PANTHER" id="PTHR45783">
    <property type="entry name" value="KINESIN LIGHT CHAIN"/>
    <property type="match status" value="1"/>
</dbReference>
<dbReference type="GO" id="GO:0019894">
    <property type="term" value="F:kinesin binding"/>
    <property type="evidence" value="ECO:0007669"/>
    <property type="project" value="TreeGrafter"/>
</dbReference>
<feature type="region of interest" description="Disordered" evidence="13">
    <location>
        <begin position="649"/>
        <end position="715"/>
    </location>
</feature>
<dbReference type="SUPFAM" id="SSF48452">
    <property type="entry name" value="TPR-like"/>
    <property type="match status" value="2"/>
</dbReference>
<dbReference type="EMBL" id="JAODUP010000017">
    <property type="protein sequence ID" value="KAK2168388.1"/>
    <property type="molecule type" value="Genomic_DNA"/>
</dbReference>
<dbReference type="AlphaFoldDB" id="A0AAD9KDB6"/>
<comment type="similarity">
    <text evidence="2 11">Belongs to the kinesin light chain family.</text>
</comment>
<evidence type="ECO:0000256" key="3">
    <source>
        <dbReference type="ARBA" id="ARBA00022490"/>
    </source>
</evidence>
<evidence type="ECO:0000256" key="11">
    <source>
        <dbReference type="RuleBase" id="RU367020"/>
    </source>
</evidence>
<dbReference type="GO" id="GO:0007018">
    <property type="term" value="P:microtubule-based movement"/>
    <property type="evidence" value="ECO:0007669"/>
    <property type="project" value="TreeGrafter"/>
</dbReference>
<dbReference type="Gene3D" id="1.25.40.10">
    <property type="entry name" value="Tetratricopeptide repeat domain"/>
    <property type="match status" value="2"/>
</dbReference>
<sequence>MNRIRKFIDKLSRKKIEEIGKMTALSQEEIITNTKTVIQGLDTLKNEHHQILNSLLSSMKTIKMESGDTNLVEEKSGIIKKSLDQIELGLGEAQGKNLYGPQTVSGAKSTSKQRNMYCLDDRYPIISYQIWNRTMTSVPSSLLSMDYKTISMLYKKPLYVDLAHHHNQINISESRHPRLHRITKKVMMSLANHLQFVEAEKQKLRAQVRRLCQENAWLRDELANTQQKLQQSEQKVATLEEEKKHLEFMNQMKKYDMEGSQTESEKEVGESNKDLELGFPDDEEDQQQEVLSPTQPSAMAQAASGGYEIPARLRTLHNLVIQYASQGRYEVAVPLCKQALEDLEKTSGHDHPDVATMLNILALVYRDQGKYKEAGNLLHDALRIREKTLGFDHPAVAATLNNLAVLYGKRGKYREAEPLCKRALEIREKVLGKDHPDVAKQLNNLALLCQNQGKYEEVEQYYQRALEIYETKLGPDDPNVAKAKNNLVEKYYNRALHIYLHQLGPDDPNVAKTKNNLASAYLKQGKYKQAEILYKEVLTRAHEKEFGKSYGDNKPIWMHAEEREENKGKYKDNVPYADYGGWHKNAKVDSPTVTTTLKNLGALYRRQGKYEAAETLEDCAMKSRRNANPDMEVVRNTKIADVLGTHDYKEHSHNNRERRLPRHGEYRNHGNRRDSLDSVSYDKGLGNGDEVSIQGVEWSGDGTGKLKRSGSFSKLRASIRRSSAKLVQKLKGKSEDANFGSMKRASSMSVLTPNNNDKYGDNRRSNGDLSVRGRTASSEHLVKRPF</sequence>
<feature type="coiled-coil region" evidence="12">
    <location>
        <begin position="187"/>
        <end position="249"/>
    </location>
</feature>
<dbReference type="PROSITE" id="PS50005">
    <property type="entry name" value="TPR"/>
    <property type="match status" value="3"/>
</dbReference>
<feature type="region of interest" description="Disordered" evidence="13">
    <location>
        <begin position="730"/>
        <end position="786"/>
    </location>
</feature>
<dbReference type="GO" id="GO:0005874">
    <property type="term" value="C:microtubule"/>
    <property type="evidence" value="ECO:0007669"/>
    <property type="project" value="UniProtKB-UniRule"/>
</dbReference>
<feature type="region of interest" description="Disordered" evidence="13">
    <location>
        <begin position="256"/>
        <end position="296"/>
    </location>
</feature>
<reference evidence="14" key="1">
    <citation type="journal article" date="2023" name="Mol. Biol. Evol.">
        <title>Third-Generation Sequencing Reveals the Adaptive Role of the Epigenome in Three Deep-Sea Polychaetes.</title>
        <authorList>
            <person name="Perez M."/>
            <person name="Aroh O."/>
            <person name="Sun Y."/>
            <person name="Lan Y."/>
            <person name="Juniper S.K."/>
            <person name="Young C.R."/>
            <person name="Angers B."/>
            <person name="Qian P.Y."/>
        </authorList>
    </citation>
    <scope>NUCLEOTIDE SEQUENCE</scope>
    <source>
        <strain evidence="14">P08H-3</strain>
    </source>
</reference>
<comment type="subunit">
    <text evidence="11">Oligomeric complex composed of two heavy chains and two light chains.</text>
</comment>
<keyword evidence="3 11" id="KW-0963">Cytoplasm</keyword>
<evidence type="ECO:0000256" key="10">
    <source>
        <dbReference type="PROSITE-ProRule" id="PRU00339"/>
    </source>
</evidence>
<evidence type="ECO:0000256" key="6">
    <source>
        <dbReference type="ARBA" id="ARBA00022803"/>
    </source>
</evidence>
<feature type="repeat" description="TPR" evidence="10">
    <location>
        <begin position="355"/>
        <end position="388"/>
    </location>
</feature>
<evidence type="ECO:0000256" key="5">
    <source>
        <dbReference type="ARBA" id="ARBA00022737"/>
    </source>
</evidence>
<dbReference type="Pfam" id="PF13374">
    <property type="entry name" value="TPR_10"/>
    <property type="match status" value="1"/>
</dbReference>
<feature type="compositionally biased region" description="Basic and acidic residues" evidence="13">
    <location>
        <begin position="649"/>
        <end position="676"/>
    </location>
</feature>
<keyword evidence="8 11" id="KW-0505">Motor protein</keyword>
<keyword evidence="5" id="KW-0677">Repeat</keyword>
<feature type="repeat" description="TPR" evidence="10">
    <location>
        <begin position="397"/>
        <end position="430"/>
    </location>
</feature>
<evidence type="ECO:0000256" key="4">
    <source>
        <dbReference type="ARBA" id="ARBA00022701"/>
    </source>
</evidence>
<feature type="repeat" description="TPR" evidence="10">
    <location>
        <begin position="439"/>
        <end position="472"/>
    </location>
</feature>
<dbReference type="InterPro" id="IPR019734">
    <property type="entry name" value="TPR_rpt"/>
</dbReference>
<accession>A0AAD9KDB6</accession>
<keyword evidence="7 12" id="KW-0175">Coiled coil</keyword>
<keyword evidence="15" id="KW-1185">Reference proteome</keyword>
<comment type="subcellular location">
    <subcellularLocation>
        <location evidence="1 11">Cytoplasm</location>
        <location evidence="1 11">Cytoskeleton</location>
    </subcellularLocation>
</comment>
<gene>
    <name evidence="14" type="ORF">LSH36_17g08003</name>
</gene>
<evidence type="ECO:0000256" key="12">
    <source>
        <dbReference type="SAM" id="Coils"/>
    </source>
</evidence>
<dbReference type="PROSITE" id="PS01160">
    <property type="entry name" value="KINESIN_LIGHT"/>
    <property type="match status" value="1"/>
</dbReference>
<dbReference type="InterPro" id="IPR002151">
    <property type="entry name" value="Kinesin_light"/>
</dbReference>
<dbReference type="SUPFAM" id="SSF57997">
    <property type="entry name" value="Tropomyosin"/>
    <property type="match status" value="1"/>
</dbReference>
<evidence type="ECO:0000256" key="8">
    <source>
        <dbReference type="ARBA" id="ARBA00023175"/>
    </source>
</evidence>
<evidence type="ECO:0000313" key="15">
    <source>
        <dbReference type="Proteomes" id="UP001208570"/>
    </source>
</evidence>
<protein>
    <recommendedName>
        <fullName evidence="11">Kinesin light chain</fullName>
    </recommendedName>
</protein>
<evidence type="ECO:0000256" key="7">
    <source>
        <dbReference type="ARBA" id="ARBA00023054"/>
    </source>
</evidence>
<keyword evidence="6 10" id="KW-0802">TPR repeat</keyword>
<evidence type="ECO:0000256" key="13">
    <source>
        <dbReference type="SAM" id="MobiDB-lite"/>
    </source>
</evidence>
<evidence type="ECO:0000256" key="1">
    <source>
        <dbReference type="ARBA" id="ARBA00004245"/>
    </source>
</evidence>
<dbReference type="GO" id="GO:0005871">
    <property type="term" value="C:kinesin complex"/>
    <property type="evidence" value="ECO:0007669"/>
    <property type="project" value="UniProtKB-UniRule"/>
</dbReference>
<dbReference type="SMART" id="SM00028">
    <property type="entry name" value="TPR"/>
    <property type="match status" value="5"/>
</dbReference>
<proteinExistence type="inferred from homology"/>
<dbReference type="PRINTS" id="PR00381">
    <property type="entry name" value="KINESINLIGHT"/>
</dbReference>
<dbReference type="Proteomes" id="UP001208570">
    <property type="component" value="Unassembled WGS sequence"/>
</dbReference>
<comment type="function">
    <text evidence="11">Kinesin is a microtubule-associated force-producing protein that play a role in organelle transport.</text>
</comment>
<organism evidence="14 15">
    <name type="scientific">Paralvinella palmiformis</name>
    <dbReference type="NCBI Taxonomy" id="53620"/>
    <lineage>
        <taxon>Eukaryota</taxon>
        <taxon>Metazoa</taxon>
        <taxon>Spiralia</taxon>
        <taxon>Lophotrochozoa</taxon>
        <taxon>Annelida</taxon>
        <taxon>Polychaeta</taxon>
        <taxon>Sedentaria</taxon>
        <taxon>Canalipalpata</taxon>
        <taxon>Terebellida</taxon>
        <taxon>Terebelliformia</taxon>
        <taxon>Alvinellidae</taxon>
        <taxon>Paralvinella</taxon>
    </lineage>
</organism>
<evidence type="ECO:0000313" key="14">
    <source>
        <dbReference type="EMBL" id="KAK2168388.1"/>
    </source>
</evidence>
<comment type="caution">
    <text evidence="14">The sequence shown here is derived from an EMBL/GenBank/DDBJ whole genome shotgun (WGS) entry which is preliminary data.</text>
</comment>
<keyword evidence="9 11" id="KW-0206">Cytoskeleton</keyword>
<dbReference type="InterPro" id="IPR015792">
    <property type="entry name" value="Kinesin_light_repeat"/>
</dbReference>
<evidence type="ECO:0000256" key="9">
    <source>
        <dbReference type="ARBA" id="ARBA00023212"/>
    </source>
</evidence>
<dbReference type="Pfam" id="PF13424">
    <property type="entry name" value="TPR_12"/>
    <property type="match status" value="3"/>
</dbReference>
<feature type="compositionally biased region" description="Polar residues" evidence="13">
    <location>
        <begin position="744"/>
        <end position="757"/>
    </location>
</feature>
<dbReference type="GO" id="GO:0005737">
    <property type="term" value="C:cytoplasm"/>
    <property type="evidence" value="ECO:0007669"/>
    <property type="project" value="TreeGrafter"/>
</dbReference>
<feature type="compositionally biased region" description="Basic and acidic residues" evidence="13">
    <location>
        <begin position="256"/>
        <end position="276"/>
    </location>
</feature>
<keyword evidence="4 11" id="KW-0493">Microtubule</keyword>
<dbReference type="InterPro" id="IPR011990">
    <property type="entry name" value="TPR-like_helical_dom_sf"/>
</dbReference>
<evidence type="ECO:0000256" key="2">
    <source>
        <dbReference type="ARBA" id="ARBA00009622"/>
    </source>
</evidence>